<name>A0A9P8UWM6_9PEZI</name>
<sequence>MEDALWTAVDHICCVRHLSDVPVLWPRWLLDYFLTIEARMRRTYHRYQPIGMLQGKAPPRLGGNVCHRVIACLLCSLTTVTLSVETLLYLCSKYIHQQIQVFPAVCLWYKLSASKLVLAVLEVFADTDTFVGIPVDGNPSTRQFIRSLFPEMPLIPLKVETALYDLVIPCIFRRGCDRRHLADPCQMLMPTPIPHTDTLSLRLGYMPEEFWRTFRFETMPSSSQLTRPSSVLALMTKASFMTLDSQHPSILDNHYDEISHGAILHLTSLV</sequence>
<dbReference type="GeneID" id="70123760"/>
<reference evidence="1" key="1">
    <citation type="journal article" date="2021" name="Nat. Commun.">
        <title>Genetic determinants of endophytism in the Arabidopsis root mycobiome.</title>
        <authorList>
            <person name="Mesny F."/>
            <person name="Miyauchi S."/>
            <person name="Thiergart T."/>
            <person name="Pickel B."/>
            <person name="Atanasova L."/>
            <person name="Karlsson M."/>
            <person name="Huettel B."/>
            <person name="Barry K.W."/>
            <person name="Haridas S."/>
            <person name="Chen C."/>
            <person name="Bauer D."/>
            <person name="Andreopoulos W."/>
            <person name="Pangilinan J."/>
            <person name="LaButti K."/>
            <person name="Riley R."/>
            <person name="Lipzen A."/>
            <person name="Clum A."/>
            <person name="Drula E."/>
            <person name="Henrissat B."/>
            <person name="Kohler A."/>
            <person name="Grigoriev I.V."/>
            <person name="Martin F.M."/>
            <person name="Hacquard S."/>
        </authorList>
    </citation>
    <scope>NUCLEOTIDE SEQUENCE</scope>
    <source>
        <strain evidence="1">MPI-SDFR-AT-0073</strain>
    </source>
</reference>
<evidence type="ECO:0000313" key="1">
    <source>
        <dbReference type="EMBL" id="KAH6659324.1"/>
    </source>
</evidence>
<proteinExistence type="predicted"/>
<protein>
    <submittedName>
        <fullName evidence="1">Uncharacterized protein</fullName>
    </submittedName>
</protein>
<dbReference type="RefSeq" id="XP_045963455.1">
    <property type="nucleotide sequence ID" value="XM_046094867.1"/>
</dbReference>
<comment type="caution">
    <text evidence="1">The sequence shown here is derived from an EMBL/GenBank/DDBJ whole genome shotgun (WGS) entry which is preliminary data.</text>
</comment>
<keyword evidence="2" id="KW-1185">Reference proteome</keyword>
<dbReference type="EMBL" id="JAGPXC010000001">
    <property type="protein sequence ID" value="KAH6659324.1"/>
    <property type="molecule type" value="Genomic_DNA"/>
</dbReference>
<dbReference type="AlphaFoldDB" id="A0A9P8UWM6"/>
<dbReference type="Proteomes" id="UP000758603">
    <property type="component" value="Unassembled WGS sequence"/>
</dbReference>
<gene>
    <name evidence="1" type="ORF">BKA67DRAFT_10744</name>
</gene>
<organism evidence="1 2">
    <name type="scientific">Truncatella angustata</name>
    <dbReference type="NCBI Taxonomy" id="152316"/>
    <lineage>
        <taxon>Eukaryota</taxon>
        <taxon>Fungi</taxon>
        <taxon>Dikarya</taxon>
        <taxon>Ascomycota</taxon>
        <taxon>Pezizomycotina</taxon>
        <taxon>Sordariomycetes</taxon>
        <taxon>Xylariomycetidae</taxon>
        <taxon>Amphisphaeriales</taxon>
        <taxon>Sporocadaceae</taxon>
        <taxon>Truncatella</taxon>
    </lineage>
</organism>
<accession>A0A9P8UWM6</accession>
<evidence type="ECO:0000313" key="2">
    <source>
        <dbReference type="Proteomes" id="UP000758603"/>
    </source>
</evidence>